<gene>
    <name evidence="1" type="ORF">AUR04nite_31560</name>
</gene>
<sequence>MAVGLIALTSCTTPVSKLKTDQQLEELGGNASAWEAEQRELNGEFSTFQDGIPIFSGLFGETYRASTLLDDVAGPLTDNDNLVMSMDGFFRYSYGVDDLDQVQGIDQSMAVSDGLAQPGNYEAYFACEGVGKATLEVHLSDDPAEFATQSSLALPISCSDPVSVRHGEFSIPRGGYSLSTFVSADSKTLGSYEFRIYSSTEGE</sequence>
<comment type="caution">
    <text evidence="1">The sequence shown here is derived from an EMBL/GenBank/DDBJ whole genome shotgun (WGS) entry which is preliminary data.</text>
</comment>
<organism evidence="1 2">
    <name type="scientific">Glutamicibacter uratoxydans</name>
    <name type="common">Arthrobacter uratoxydans</name>
    <dbReference type="NCBI Taxonomy" id="43667"/>
    <lineage>
        <taxon>Bacteria</taxon>
        <taxon>Bacillati</taxon>
        <taxon>Actinomycetota</taxon>
        <taxon>Actinomycetes</taxon>
        <taxon>Micrococcales</taxon>
        <taxon>Micrococcaceae</taxon>
        <taxon>Glutamicibacter</taxon>
    </lineage>
</organism>
<name>A0A4Y4DUS7_GLUUR</name>
<reference evidence="1 2" key="1">
    <citation type="submission" date="2019-06" db="EMBL/GenBank/DDBJ databases">
        <title>Whole genome shotgun sequence of Glutamicibacter uratoxydans NBRC 15515.</title>
        <authorList>
            <person name="Hosoyama A."/>
            <person name="Uohara A."/>
            <person name="Ohji S."/>
            <person name="Ichikawa N."/>
        </authorList>
    </citation>
    <scope>NUCLEOTIDE SEQUENCE [LARGE SCALE GENOMIC DNA]</scope>
    <source>
        <strain evidence="1 2">NBRC 15515</strain>
    </source>
</reference>
<dbReference type="Proteomes" id="UP000316612">
    <property type="component" value="Unassembled WGS sequence"/>
</dbReference>
<accession>A0A4Y4DUS7</accession>
<keyword evidence="2" id="KW-1185">Reference proteome</keyword>
<proteinExistence type="predicted"/>
<protein>
    <submittedName>
        <fullName evidence="1">Uncharacterized protein</fullName>
    </submittedName>
</protein>
<dbReference type="AlphaFoldDB" id="A0A4Y4DUS7"/>
<evidence type="ECO:0000313" key="1">
    <source>
        <dbReference type="EMBL" id="GED07624.1"/>
    </source>
</evidence>
<dbReference type="EMBL" id="BJNY01000023">
    <property type="protein sequence ID" value="GED07624.1"/>
    <property type="molecule type" value="Genomic_DNA"/>
</dbReference>
<evidence type="ECO:0000313" key="2">
    <source>
        <dbReference type="Proteomes" id="UP000316612"/>
    </source>
</evidence>